<feature type="domain" description="YbaK/aminoacyl-tRNA synthetase-associated" evidence="2">
    <location>
        <begin position="25"/>
        <end position="151"/>
    </location>
</feature>
<dbReference type="PANTHER" id="PTHR31423">
    <property type="entry name" value="YBAK DOMAIN-CONTAINING PROTEIN"/>
    <property type="match status" value="1"/>
</dbReference>
<organism evidence="3 4">
    <name type="scientific">Clostridium chromiireducens</name>
    <dbReference type="NCBI Taxonomy" id="225345"/>
    <lineage>
        <taxon>Bacteria</taxon>
        <taxon>Bacillati</taxon>
        <taxon>Bacillota</taxon>
        <taxon>Clostridia</taxon>
        <taxon>Eubacteriales</taxon>
        <taxon>Clostridiaceae</taxon>
        <taxon>Clostridium</taxon>
    </lineage>
</organism>
<dbReference type="Pfam" id="PF04073">
    <property type="entry name" value="tRNA_edit"/>
    <property type="match status" value="1"/>
</dbReference>
<proteinExistence type="inferred from homology"/>
<dbReference type="InterPro" id="IPR007214">
    <property type="entry name" value="YbaK/aa-tRNA-synth-assoc-dom"/>
</dbReference>
<dbReference type="InterPro" id="IPR040285">
    <property type="entry name" value="ProX/PRXD1"/>
</dbReference>
<dbReference type="EMBL" id="QXDJ01000004">
    <property type="protein sequence ID" value="RII33649.1"/>
    <property type="molecule type" value="Genomic_DNA"/>
</dbReference>
<dbReference type="GO" id="GO:0004812">
    <property type="term" value="F:aminoacyl-tRNA ligase activity"/>
    <property type="evidence" value="ECO:0007669"/>
    <property type="project" value="UniProtKB-KW"/>
</dbReference>
<protein>
    <submittedName>
        <fullName evidence="3">Prolyl-tRNA synthetase associated domain-containing protein</fullName>
    </submittedName>
</protein>
<dbReference type="GO" id="GO:0002161">
    <property type="term" value="F:aminoacyl-tRNA deacylase activity"/>
    <property type="evidence" value="ECO:0007669"/>
    <property type="project" value="InterPro"/>
</dbReference>
<keyword evidence="3" id="KW-0030">Aminoacyl-tRNA synthetase</keyword>
<comment type="similarity">
    <text evidence="1">Belongs to the PRORSD1 family.</text>
</comment>
<dbReference type="FunFam" id="3.90.960.10:FF:000005">
    <property type="entry name" value="Putative prolyl-tRNA synthetase"/>
    <property type="match status" value="1"/>
</dbReference>
<accession>A0A399IMZ0</accession>
<sequence>MMSTNEQRVYDILSSLEIDYIKYEHKPVYTCEEAKELELEITGQHCKNLFLRNRKGDVHYLVVLDESKKVDLINLSNQIGSSRLSFASEERLFKYLQLKPGSVTPFGLINDEESEVMVLIDKDIVNKSPINFHPNVNTATLGVSYDDFEKFLKWHENKFEYIEI</sequence>
<evidence type="ECO:0000256" key="1">
    <source>
        <dbReference type="ARBA" id="ARBA00010201"/>
    </source>
</evidence>
<keyword evidence="3" id="KW-0436">Ligase</keyword>
<dbReference type="PANTHER" id="PTHR31423:SF3">
    <property type="entry name" value="PROLYL-TRNA SYNTHETASE ASSOCIATED DOMAIN-CONTAINING PROTEIN 1-RELATED"/>
    <property type="match status" value="1"/>
</dbReference>
<dbReference type="CDD" id="cd04335">
    <property type="entry name" value="PrdX_deacylase"/>
    <property type="match status" value="1"/>
</dbReference>
<dbReference type="AlphaFoldDB" id="A0A399IMZ0"/>
<evidence type="ECO:0000313" key="4">
    <source>
        <dbReference type="Proteomes" id="UP000265930"/>
    </source>
</evidence>
<dbReference type="Proteomes" id="UP000265930">
    <property type="component" value="Unassembled WGS sequence"/>
</dbReference>
<evidence type="ECO:0000259" key="2">
    <source>
        <dbReference type="Pfam" id="PF04073"/>
    </source>
</evidence>
<gene>
    <name evidence="3" type="ORF">D2A34_18155</name>
</gene>
<comment type="caution">
    <text evidence="3">The sequence shown here is derived from an EMBL/GenBank/DDBJ whole genome shotgun (WGS) entry which is preliminary data.</text>
</comment>
<reference evidence="3 4" key="1">
    <citation type="submission" date="2018-08" db="EMBL/GenBank/DDBJ databases">
        <title>Genome of Clostridium chromiireducens C1, DSM12136.</title>
        <authorList>
            <person name="Xing M."/>
            <person name="Wei Y."/>
            <person name="Ang E.L."/>
            <person name="Zhao H."/>
            <person name="Zhang Y."/>
        </authorList>
    </citation>
    <scope>NUCLEOTIDE SEQUENCE [LARGE SCALE GENOMIC DNA]</scope>
    <source>
        <strain evidence="3 4">C1</strain>
    </source>
</reference>
<name>A0A399IMZ0_9CLOT</name>
<dbReference type="OrthoDB" id="9798587at2"/>
<dbReference type="InterPro" id="IPR036754">
    <property type="entry name" value="YbaK/aa-tRNA-synt-asso_dom_sf"/>
</dbReference>
<evidence type="ECO:0000313" key="3">
    <source>
        <dbReference type="EMBL" id="RII33649.1"/>
    </source>
</evidence>
<dbReference type="Gene3D" id="3.90.960.10">
    <property type="entry name" value="YbaK/aminoacyl-tRNA synthetase-associated domain"/>
    <property type="match status" value="1"/>
</dbReference>
<dbReference type="SUPFAM" id="SSF55826">
    <property type="entry name" value="YbaK/ProRS associated domain"/>
    <property type="match status" value="1"/>
</dbReference>